<keyword evidence="6" id="KW-1015">Disulfide bond</keyword>
<dbReference type="Gene3D" id="2.60.40.10">
    <property type="entry name" value="Immunoglobulins"/>
    <property type="match status" value="5"/>
</dbReference>
<evidence type="ECO:0000256" key="2">
    <source>
        <dbReference type="ARBA" id="ARBA00022692"/>
    </source>
</evidence>
<evidence type="ECO:0000256" key="3">
    <source>
        <dbReference type="ARBA" id="ARBA00022737"/>
    </source>
</evidence>
<reference evidence="11" key="2">
    <citation type="submission" date="2025-08" db="UniProtKB">
        <authorList>
            <consortium name="Ensembl"/>
        </authorList>
    </citation>
    <scope>IDENTIFICATION</scope>
</reference>
<evidence type="ECO:0000256" key="1">
    <source>
        <dbReference type="ARBA" id="ARBA00004479"/>
    </source>
</evidence>
<dbReference type="InterPro" id="IPR003598">
    <property type="entry name" value="Ig_sub2"/>
</dbReference>
<feature type="domain" description="Ig-like" evidence="10">
    <location>
        <begin position="346"/>
        <end position="424"/>
    </location>
</feature>
<dbReference type="GeneTree" id="ENSGT00940000155838"/>
<keyword evidence="7" id="KW-0325">Glycoprotein</keyword>
<evidence type="ECO:0000256" key="4">
    <source>
        <dbReference type="ARBA" id="ARBA00022989"/>
    </source>
</evidence>
<dbReference type="Pfam" id="PF08205">
    <property type="entry name" value="C2-set_2"/>
    <property type="match status" value="1"/>
</dbReference>
<dbReference type="Pfam" id="PF13895">
    <property type="entry name" value="Ig_2"/>
    <property type="match status" value="1"/>
</dbReference>
<evidence type="ECO:0000313" key="12">
    <source>
        <dbReference type="Proteomes" id="UP001501920"/>
    </source>
</evidence>
<dbReference type="InterPro" id="IPR013783">
    <property type="entry name" value="Ig-like_fold"/>
</dbReference>
<proteinExistence type="predicted"/>
<feature type="transmembrane region" description="Helical" evidence="9">
    <location>
        <begin position="548"/>
        <end position="572"/>
    </location>
</feature>
<evidence type="ECO:0000256" key="7">
    <source>
        <dbReference type="ARBA" id="ARBA00023180"/>
    </source>
</evidence>
<comment type="subcellular location">
    <subcellularLocation>
        <location evidence="1">Membrane</location>
        <topology evidence="1">Single-pass type I membrane protein</topology>
    </subcellularLocation>
</comment>
<evidence type="ECO:0000256" key="6">
    <source>
        <dbReference type="ARBA" id="ARBA00023157"/>
    </source>
</evidence>
<dbReference type="Pfam" id="PF13927">
    <property type="entry name" value="Ig_3"/>
    <property type="match status" value="1"/>
</dbReference>
<keyword evidence="2 9" id="KW-0812">Transmembrane</keyword>
<organism evidence="11 12">
    <name type="scientific">Pygocentrus nattereri</name>
    <name type="common">Red-bellied piranha</name>
    <dbReference type="NCBI Taxonomy" id="42514"/>
    <lineage>
        <taxon>Eukaryota</taxon>
        <taxon>Metazoa</taxon>
        <taxon>Chordata</taxon>
        <taxon>Craniata</taxon>
        <taxon>Vertebrata</taxon>
        <taxon>Euteleostomi</taxon>
        <taxon>Actinopterygii</taxon>
        <taxon>Neopterygii</taxon>
        <taxon>Teleostei</taxon>
        <taxon>Ostariophysi</taxon>
        <taxon>Characiformes</taxon>
        <taxon>Characoidei</taxon>
        <taxon>Pygocentrus</taxon>
    </lineage>
</organism>
<evidence type="ECO:0000313" key="11">
    <source>
        <dbReference type="Ensembl" id="ENSPNAP00000070115.1"/>
    </source>
</evidence>
<dbReference type="PROSITE" id="PS50835">
    <property type="entry name" value="IG_LIKE"/>
    <property type="match status" value="5"/>
</dbReference>
<dbReference type="PANTHER" id="PTHR11973">
    <property type="entry name" value="CELL SURFACE GLYCOPROTEIN MUC18-RELATED"/>
    <property type="match status" value="1"/>
</dbReference>
<feature type="domain" description="Ig-like" evidence="10">
    <location>
        <begin position="24"/>
        <end position="121"/>
    </location>
</feature>
<keyword evidence="8" id="KW-0393">Immunoglobulin domain</keyword>
<dbReference type="SUPFAM" id="SSF48726">
    <property type="entry name" value="Immunoglobulin"/>
    <property type="match status" value="5"/>
</dbReference>
<dbReference type="GO" id="GO:0005886">
    <property type="term" value="C:plasma membrane"/>
    <property type="evidence" value="ECO:0007669"/>
    <property type="project" value="TreeGrafter"/>
</dbReference>
<dbReference type="Proteomes" id="UP001501920">
    <property type="component" value="Chromosome 23"/>
</dbReference>
<dbReference type="SMART" id="SM00408">
    <property type="entry name" value="IGc2"/>
    <property type="match status" value="3"/>
</dbReference>
<accession>A0AAR2L0S4</accession>
<evidence type="ECO:0000256" key="9">
    <source>
        <dbReference type="SAM" id="Phobius"/>
    </source>
</evidence>
<dbReference type="Ensembl" id="ENSPNAT00000076066.1">
    <property type="protein sequence ID" value="ENSPNAP00000070115.1"/>
    <property type="gene ID" value="ENSPNAG00000015555.2"/>
</dbReference>
<keyword evidence="4 9" id="KW-1133">Transmembrane helix</keyword>
<dbReference type="AlphaFoldDB" id="A0AAR2L0S4"/>
<feature type="domain" description="Ig-like" evidence="10">
    <location>
        <begin position="251"/>
        <end position="340"/>
    </location>
</feature>
<protein>
    <recommendedName>
        <fullName evidence="10">Ig-like domain-containing protein</fullName>
    </recommendedName>
</protein>
<gene>
    <name evidence="11" type="primary">MCAM</name>
</gene>
<sequence>LWPFCTNSLFLSNKIKIFSFAVGAELSVKMVGDTEVYKADFAEIRCQYNFSENASMVMVQWFVNDPRGKRIRIAYSDLITRSKDENTNYTKRIRVAGDSGEEILTIVNVELSDEREFFCQVDGLAAGIEEGRFHLKVFDPPEHPVIEAVHTGVSVTNDSPSKIATCETSKGFPQPNITWYRNHSLLHKNEVHVITLVSKDSTGLFTVQSELQYKVTKEDKDSHFFCEVSYYVPGAVRTVESKRVNVSVHYPTTKVEMWRESPQGLVKEGDTVEIRCRGDGNPPSPITFSREQHPDEELEADNDLLVLKEVTRGDSGKYLCRSLDLDSVDYEDVVGNLQVTVHYLDPAVVVPKDSEVMLKGENLTATCNALSSLETKTVWSKNGVEIRKGNVLHLQDATFDTAGHYHCEVTVPSLPGLHTRGSVHIIVQGAPQLRDVKKEVSMSEKVGKWVNLTCEARGFPRPIVTWSISGKVVRKETEDSVQAVMTLKVSRDTVATCNATNKIGGETKIYTISSSKFHRFWTTLAKHIQNYLLTHSLSFTVPLVDNSGVIIVVIVLSILLLALLGSILYFLYKKGKLPCGRSGKQEITKEKTNKDDIVMEMKADKTENSVLLKGVNGDNKPPGDQVTIKPEGEHQHSKFCWILFYCHTCSYWPLY</sequence>
<name>A0AAR2L0S4_PYGNA</name>
<feature type="domain" description="Ig-like" evidence="10">
    <location>
        <begin position="144"/>
        <end position="245"/>
    </location>
</feature>
<dbReference type="SMART" id="SM00409">
    <property type="entry name" value="IG"/>
    <property type="match status" value="3"/>
</dbReference>
<reference evidence="11 12" key="1">
    <citation type="submission" date="2020-10" db="EMBL/GenBank/DDBJ databases">
        <title>Pygocentrus nattereri (red-bellied piranha) genome, fPygNat1, primary haplotype.</title>
        <authorList>
            <person name="Myers G."/>
            <person name="Meyer A."/>
            <person name="Karagic N."/>
            <person name="Pippel M."/>
            <person name="Winkler S."/>
            <person name="Tracey A."/>
            <person name="Wood J."/>
            <person name="Formenti G."/>
            <person name="Howe K."/>
            <person name="Fedrigo O."/>
            <person name="Jarvis E.D."/>
        </authorList>
    </citation>
    <scope>NUCLEOTIDE SEQUENCE [LARGE SCALE GENOMIC DNA]</scope>
</reference>
<keyword evidence="3" id="KW-0677">Repeat</keyword>
<reference evidence="11" key="3">
    <citation type="submission" date="2025-09" db="UniProtKB">
        <authorList>
            <consortium name="Ensembl"/>
        </authorList>
    </citation>
    <scope>IDENTIFICATION</scope>
</reference>
<evidence type="ECO:0000259" key="10">
    <source>
        <dbReference type="PROSITE" id="PS50835"/>
    </source>
</evidence>
<dbReference type="GO" id="GO:0005055">
    <property type="term" value="F:laminin receptor activity"/>
    <property type="evidence" value="ECO:0007669"/>
    <property type="project" value="TreeGrafter"/>
</dbReference>
<dbReference type="InterPro" id="IPR003599">
    <property type="entry name" value="Ig_sub"/>
</dbReference>
<dbReference type="InterPro" id="IPR013162">
    <property type="entry name" value="CD80_C2-set"/>
</dbReference>
<dbReference type="PANTHER" id="PTHR11973:SF18">
    <property type="entry name" value="CELL SURFACE GLYCOPROTEIN MUC18"/>
    <property type="match status" value="1"/>
</dbReference>
<dbReference type="InterPro" id="IPR013106">
    <property type="entry name" value="Ig_V-set"/>
</dbReference>
<dbReference type="Pfam" id="PF07686">
    <property type="entry name" value="V-set"/>
    <property type="match status" value="1"/>
</dbReference>
<dbReference type="InterPro" id="IPR036179">
    <property type="entry name" value="Ig-like_dom_sf"/>
</dbReference>
<keyword evidence="5 9" id="KW-0472">Membrane</keyword>
<feature type="domain" description="Ig-like" evidence="10">
    <location>
        <begin position="431"/>
        <end position="513"/>
    </location>
</feature>
<dbReference type="InterPro" id="IPR007110">
    <property type="entry name" value="Ig-like_dom"/>
</dbReference>
<dbReference type="InterPro" id="IPR051116">
    <property type="entry name" value="Surface_Rcpt/Adhesion_Mol"/>
</dbReference>
<evidence type="ECO:0000256" key="8">
    <source>
        <dbReference type="ARBA" id="ARBA00023319"/>
    </source>
</evidence>
<keyword evidence="12" id="KW-1185">Reference proteome</keyword>
<evidence type="ECO:0000256" key="5">
    <source>
        <dbReference type="ARBA" id="ARBA00023136"/>
    </source>
</evidence>